<dbReference type="AlphaFoldDB" id="A0A8J6PI77"/>
<dbReference type="Proteomes" id="UP000632659">
    <property type="component" value="Unassembled WGS sequence"/>
</dbReference>
<dbReference type="RefSeq" id="WP_187536357.1">
    <property type="nucleotide sequence ID" value="NZ_JACRTL010000002.1"/>
</dbReference>
<evidence type="ECO:0000313" key="1">
    <source>
        <dbReference type="EMBL" id="MBC8610565.1"/>
    </source>
</evidence>
<comment type="caution">
    <text evidence="1">The sequence shown here is derived from an EMBL/GenBank/DDBJ whole genome shotgun (WGS) entry which is preliminary data.</text>
</comment>
<organism evidence="1 2">
    <name type="scientific">Massiliimalia timonensis</name>
    <dbReference type="NCBI Taxonomy" id="1987501"/>
    <lineage>
        <taxon>Bacteria</taxon>
        <taxon>Bacillati</taxon>
        <taxon>Bacillota</taxon>
        <taxon>Clostridia</taxon>
        <taxon>Eubacteriales</taxon>
        <taxon>Oscillospiraceae</taxon>
        <taxon>Massiliimalia</taxon>
    </lineage>
</organism>
<reference evidence="1" key="1">
    <citation type="submission" date="2020-08" db="EMBL/GenBank/DDBJ databases">
        <title>Genome public.</title>
        <authorList>
            <person name="Liu C."/>
            <person name="Sun Q."/>
        </authorList>
    </citation>
    <scope>NUCLEOTIDE SEQUENCE</scope>
    <source>
        <strain evidence="1">NSJ-15</strain>
    </source>
</reference>
<name>A0A8J6PI77_9FIRM</name>
<protein>
    <submittedName>
        <fullName evidence="1">Uncharacterized protein</fullName>
    </submittedName>
</protein>
<gene>
    <name evidence="1" type="ORF">H8702_05440</name>
</gene>
<evidence type="ECO:0000313" key="2">
    <source>
        <dbReference type="Proteomes" id="UP000632659"/>
    </source>
</evidence>
<accession>A0A8J6PI77</accession>
<proteinExistence type="predicted"/>
<keyword evidence="2" id="KW-1185">Reference proteome</keyword>
<dbReference type="EMBL" id="JACRTL010000002">
    <property type="protein sequence ID" value="MBC8610565.1"/>
    <property type="molecule type" value="Genomic_DNA"/>
</dbReference>
<sequence length="55" mass="6590">MKEAEEIDAPFRDNRVTNDFSGWFQTGGDLDDFIFYWDTLSNQRLQQQELSEEQK</sequence>